<protein>
    <recommendedName>
        <fullName evidence="1">non-specific serine/threonine protein kinase</fullName>
        <ecNumber evidence="1">2.7.11.1</ecNumber>
    </recommendedName>
</protein>
<dbReference type="NCBIfam" id="NF033483">
    <property type="entry name" value="PknB_PASTA_kin"/>
    <property type="match status" value="1"/>
</dbReference>
<dbReference type="CDD" id="cd06577">
    <property type="entry name" value="PASTA_pknB"/>
    <property type="match status" value="3"/>
</dbReference>
<dbReference type="CDD" id="cd14014">
    <property type="entry name" value="STKc_PknB_like"/>
    <property type="match status" value="1"/>
</dbReference>
<dbReference type="InterPro" id="IPR011009">
    <property type="entry name" value="Kinase-like_dom_sf"/>
</dbReference>
<dbReference type="InterPro" id="IPR000719">
    <property type="entry name" value="Prot_kinase_dom"/>
</dbReference>
<feature type="domain" description="PASTA" evidence="13">
    <location>
        <begin position="390"/>
        <end position="455"/>
    </location>
</feature>
<evidence type="ECO:0000256" key="5">
    <source>
        <dbReference type="ARBA" id="ARBA00022777"/>
    </source>
</evidence>
<evidence type="ECO:0000256" key="6">
    <source>
        <dbReference type="ARBA" id="ARBA00022840"/>
    </source>
</evidence>
<evidence type="ECO:0000313" key="15">
    <source>
        <dbReference type="Proteomes" id="UP000095488"/>
    </source>
</evidence>
<evidence type="ECO:0000256" key="2">
    <source>
        <dbReference type="ARBA" id="ARBA00022527"/>
    </source>
</evidence>
<keyword evidence="11" id="KW-1133">Transmembrane helix</keyword>
<comment type="catalytic activity">
    <reaction evidence="8">
        <text>L-seryl-[protein] + ATP = O-phospho-L-seryl-[protein] + ADP + H(+)</text>
        <dbReference type="Rhea" id="RHEA:17989"/>
        <dbReference type="Rhea" id="RHEA-COMP:9863"/>
        <dbReference type="Rhea" id="RHEA-COMP:11604"/>
        <dbReference type="ChEBI" id="CHEBI:15378"/>
        <dbReference type="ChEBI" id="CHEBI:29999"/>
        <dbReference type="ChEBI" id="CHEBI:30616"/>
        <dbReference type="ChEBI" id="CHEBI:83421"/>
        <dbReference type="ChEBI" id="CHEBI:456216"/>
        <dbReference type="EC" id="2.7.11.1"/>
    </reaction>
</comment>
<dbReference type="PROSITE" id="PS50011">
    <property type="entry name" value="PROTEIN_KINASE_DOM"/>
    <property type="match status" value="1"/>
</dbReference>
<evidence type="ECO:0000259" key="13">
    <source>
        <dbReference type="PROSITE" id="PS51178"/>
    </source>
</evidence>
<dbReference type="EMBL" id="CYZR01000001">
    <property type="protein sequence ID" value="CUN48918.1"/>
    <property type="molecule type" value="Genomic_DNA"/>
</dbReference>
<feature type="binding site" evidence="9">
    <location>
        <position position="39"/>
    </location>
    <ligand>
        <name>ATP</name>
        <dbReference type="ChEBI" id="CHEBI:30616"/>
    </ligand>
</feature>
<proteinExistence type="predicted"/>
<dbReference type="Pfam" id="PF03793">
    <property type="entry name" value="PASTA"/>
    <property type="match status" value="3"/>
</dbReference>
<evidence type="ECO:0000313" key="14">
    <source>
        <dbReference type="EMBL" id="CUN48918.1"/>
    </source>
</evidence>
<dbReference type="PROSITE" id="PS00108">
    <property type="entry name" value="PROTEIN_KINASE_ST"/>
    <property type="match status" value="1"/>
</dbReference>
<evidence type="ECO:0000259" key="12">
    <source>
        <dbReference type="PROSITE" id="PS50011"/>
    </source>
</evidence>
<comment type="catalytic activity">
    <reaction evidence="7">
        <text>L-threonyl-[protein] + ATP = O-phospho-L-threonyl-[protein] + ADP + H(+)</text>
        <dbReference type="Rhea" id="RHEA:46608"/>
        <dbReference type="Rhea" id="RHEA-COMP:11060"/>
        <dbReference type="Rhea" id="RHEA-COMP:11605"/>
        <dbReference type="ChEBI" id="CHEBI:15378"/>
        <dbReference type="ChEBI" id="CHEBI:30013"/>
        <dbReference type="ChEBI" id="CHEBI:30616"/>
        <dbReference type="ChEBI" id="CHEBI:61977"/>
        <dbReference type="ChEBI" id="CHEBI:456216"/>
        <dbReference type="EC" id="2.7.11.1"/>
    </reaction>
</comment>
<keyword evidence="2" id="KW-0723">Serine/threonine-protein kinase</keyword>
<dbReference type="PROSITE" id="PS51178">
    <property type="entry name" value="PASTA"/>
    <property type="match status" value="3"/>
</dbReference>
<feature type="region of interest" description="Disordered" evidence="10">
    <location>
        <begin position="598"/>
        <end position="694"/>
    </location>
</feature>
<keyword evidence="15" id="KW-1185">Reference proteome</keyword>
<evidence type="ECO:0000256" key="11">
    <source>
        <dbReference type="SAM" id="Phobius"/>
    </source>
</evidence>
<feature type="compositionally biased region" description="Polar residues" evidence="10">
    <location>
        <begin position="680"/>
        <end position="694"/>
    </location>
</feature>
<dbReference type="SMART" id="SM00740">
    <property type="entry name" value="PASTA"/>
    <property type="match status" value="3"/>
</dbReference>
<dbReference type="GO" id="GO:0004674">
    <property type="term" value="F:protein serine/threonine kinase activity"/>
    <property type="evidence" value="ECO:0007669"/>
    <property type="project" value="UniProtKB-EC"/>
</dbReference>
<dbReference type="PANTHER" id="PTHR43289:SF34">
    <property type="entry name" value="SERINE_THREONINE-PROTEIN KINASE YBDM-RELATED"/>
    <property type="match status" value="1"/>
</dbReference>
<keyword evidence="3 14" id="KW-0808">Transferase</keyword>
<name>A0ABM9UMT3_SARVE</name>
<keyword evidence="6 9" id="KW-0067">ATP-binding</keyword>
<keyword evidence="11" id="KW-0812">Transmembrane</keyword>
<feature type="region of interest" description="Disordered" evidence="10">
    <location>
        <begin position="301"/>
        <end position="324"/>
    </location>
</feature>
<dbReference type="Proteomes" id="UP000095488">
    <property type="component" value="Unassembled WGS sequence"/>
</dbReference>
<dbReference type="InterPro" id="IPR008271">
    <property type="entry name" value="Ser/Thr_kinase_AS"/>
</dbReference>
<feature type="domain" description="PASTA" evidence="13">
    <location>
        <begin position="456"/>
        <end position="523"/>
    </location>
</feature>
<evidence type="ECO:0000256" key="7">
    <source>
        <dbReference type="ARBA" id="ARBA00047899"/>
    </source>
</evidence>
<dbReference type="Gene3D" id="3.30.10.20">
    <property type="match status" value="3"/>
</dbReference>
<evidence type="ECO:0000256" key="9">
    <source>
        <dbReference type="PROSITE-ProRule" id="PRU10141"/>
    </source>
</evidence>
<evidence type="ECO:0000256" key="4">
    <source>
        <dbReference type="ARBA" id="ARBA00022741"/>
    </source>
</evidence>
<dbReference type="PANTHER" id="PTHR43289">
    <property type="entry name" value="MITOGEN-ACTIVATED PROTEIN KINASE KINASE KINASE 20-RELATED"/>
    <property type="match status" value="1"/>
</dbReference>
<dbReference type="SUPFAM" id="SSF56112">
    <property type="entry name" value="Protein kinase-like (PK-like)"/>
    <property type="match status" value="1"/>
</dbReference>
<feature type="compositionally biased region" description="Low complexity" evidence="10">
    <location>
        <begin position="598"/>
        <end position="679"/>
    </location>
</feature>
<dbReference type="Gene3D" id="1.10.510.10">
    <property type="entry name" value="Transferase(Phosphotransferase) domain 1"/>
    <property type="match status" value="1"/>
</dbReference>
<dbReference type="RefSeq" id="WP_055257202.1">
    <property type="nucleotide sequence ID" value="NZ_CABIXL010000001.1"/>
</dbReference>
<dbReference type="EC" id="2.7.11.1" evidence="1"/>
<dbReference type="InterPro" id="IPR017441">
    <property type="entry name" value="Protein_kinase_ATP_BS"/>
</dbReference>
<dbReference type="InterPro" id="IPR005543">
    <property type="entry name" value="PASTA_dom"/>
</dbReference>
<dbReference type="PROSITE" id="PS00107">
    <property type="entry name" value="PROTEIN_KINASE_ATP"/>
    <property type="match status" value="1"/>
</dbReference>
<organism evidence="14 15">
    <name type="scientific">Sarcina ventriculi</name>
    <name type="common">Clostridium ventriculi</name>
    <dbReference type="NCBI Taxonomy" id="1267"/>
    <lineage>
        <taxon>Bacteria</taxon>
        <taxon>Bacillati</taxon>
        <taxon>Bacillota</taxon>
        <taxon>Clostridia</taxon>
        <taxon>Eubacteriales</taxon>
        <taxon>Clostridiaceae</taxon>
        <taxon>Sarcina</taxon>
    </lineage>
</organism>
<feature type="compositionally biased region" description="Polar residues" evidence="10">
    <location>
        <begin position="304"/>
        <end position="321"/>
    </location>
</feature>
<reference evidence="14 15" key="1">
    <citation type="submission" date="2015-09" db="EMBL/GenBank/DDBJ databases">
        <authorList>
            <consortium name="Pathogen Informatics"/>
        </authorList>
    </citation>
    <scope>NUCLEOTIDE SEQUENCE [LARGE SCALE GENOMIC DNA]</scope>
    <source>
        <strain evidence="14 15">2789STDY5834858</strain>
    </source>
</reference>
<keyword evidence="5 14" id="KW-0418">Kinase</keyword>
<dbReference type="Pfam" id="PF00069">
    <property type="entry name" value="Pkinase"/>
    <property type="match status" value="1"/>
</dbReference>
<keyword evidence="4 9" id="KW-0547">Nucleotide-binding</keyword>
<evidence type="ECO:0000256" key="3">
    <source>
        <dbReference type="ARBA" id="ARBA00022679"/>
    </source>
</evidence>
<dbReference type="Gene3D" id="3.30.200.20">
    <property type="entry name" value="Phosphorylase Kinase, domain 1"/>
    <property type="match status" value="1"/>
</dbReference>
<feature type="transmembrane region" description="Helical" evidence="11">
    <location>
        <begin position="356"/>
        <end position="379"/>
    </location>
</feature>
<evidence type="ECO:0000256" key="10">
    <source>
        <dbReference type="SAM" id="MobiDB-lite"/>
    </source>
</evidence>
<dbReference type="SUPFAM" id="SSF54184">
    <property type="entry name" value="Penicillin-binding protein 2x (pbp-2x), c-terminal domain"/>
    <property type="match status" value="2"/>
</dbReference>
<comment type="caution">
    <text evidence="14">The sequence shown here is derived from an EMBL/GenBank/DDBJ whole genome shotgun (WGS) entry which is preliminary data.</text>
</comment>
<sequence length="751" mass="80149">MIGSILGDRYEILEQIGEGGMSYVYKARCRKLNRFVAVKVLKDSFKDNENIVNKFKKEATSIANLSNPNIVNVLDVGSTDGVNYIVMEYVEGKTLKDIIKEKKKIPYDIAITFAIKIARALDCAHKNNIIHRDIKPQNILVTRDGVVKVTDFGIAKSMSESTISHTNSVLGSAHYFSPEQAKGSYVDYRTDLYSLGIVLYEMVTGEVPFDGDSPVTVAVKHIQENPIEPKVLTSEIPDNLNNLIMKAISKDPSSRYQTALEFIDALERIKNNEDFTMMMDKVEIDDSGFTRVMDPIVDDDLVKENSNNSNIQSEKNSNDNNGIDKDLKKVSQIHESKPIKDPKPIKKVQNKGNKTIIAGVIIIAIAIVGAGAFVGINMAKGSSNATSSSSTAQVTVPDLVNQTNAKAKAQLTKLNLVYEEKTVESSEAEGTVLSTNPVAGTKVAQGSTIIVTVSGGQTTINLPNLVGLSLETAKSTITSNGLKVGTITYEYSNTVASGNVISSSPISGSGVPSGYSINLVVSKGANSSTITVPDLTGKTVEESKTILKNLGLNVNAVKGENAPTSSQNGLIYSQDPASSYQVKSGSTVNVTYYGDCADNSNNNSSNNADSNNNSNNNNSNNNNSNNNSNSNNNNSNNNNSNNNNSNNNSNSSNNDNNKQDNNSGDNSNSSKPDDNSSNSTAGNTDNSSNAISTSPLIGMTGQQAISWVASHGGSIRFDQKGTADMNSWKVVSVSSGTMTKGGSITATLQAP</sequence>
<feature type="domain" description="Protein kinase" evidence="12">
    <location>
        <begin position="10"/>
        <end position="276"/>
    </location>
</feature>
<gene>
    <name evidence="14" type="primary">prkC</name>
    <name evidence="14" type="ORF">ERS852473_00309</name>
</gene>
<evidence type="ECO:0000256" key="8">
    <source>
        <dbReference type="ARBA" id="ARBA00048679"/>
    </source>
</evidence>
<keyword evidence="11" id="KW-0472">Membrane</keyword>
<dbReference type="SMART" id="SM00220">
    <property type="entry name" value="S_TKc"/>
    <property type="match status" value="1"/>
</dbReference>
<accession>A0ABM9UMT3</accession>
<feature type="domain" description="PASTA" evidence="13">
    <location>
        <begin position="526"/>
        <end position="594"/>
    </location>
</feature>
<evidence type="ECO:0000256" key="1">
    <source>
        <dbReference type="ARBA" id="ARBA00012513"/>
    </source>
</evidence>